<name>A0ABW2XUZ6_9ACTN</name>
<dbReference type="RefSeq" id="WP_131755360.1">
    <property type="nucleotide sequence ID" value="NZ_CAACUY010000005.1"/>
</dbReference>
<dbReference type="SMART" id="SM00829">
    <property type="entry name" value="PKS_ER"/>
    <property type="match status" value="1"/>
</dbReference>
<dbReference type="Pfam" id="PF08240">
    <property type="entry name" value="ADH_N"/>
    <property type="match status" value="1"/>
</dbReference>
<dbReference type="PANTHER" id="PTHR48106:SF18">
    <property type="entry name" value="QUINONE OXIDOREDUCTASE PIG3"/>
    <property type="match status" value="1"/>
</dbReference>
<accession>A0ABW2XUZ6</accession>
<feature type="domain" description="Enoyl reductase (ER)" evidence="3">
    <location>
        <begin position="11"/>
        <end position="300"/>
    </location>
</feature>
<sequence>MSRVIVFDAPGGPLRLAEVPEPQAGPGEVRVRVRAAGVQPFDVAVVGGWLPAGADAPYPRTPGNEFAGVVDQVGADVAGFTPGDEVLGFGLLNAYGEHLVVPAAQVTAKPPEMPWEVAGGFSAASQTARNVIEALEVGEGETLLVHGAAGAVGTVAVQLGRHRGATVIGAAREEQHDYLRSLGALPVAYGEGFTARVRELAPGGEVHASLDSVGGAALDATLELVKDRSRVITLYDHDRAAALGVGLSPAIRTAERLAELAALYARGELRWHVLRTFPLEQAAEAHRFYTAGGIRGKIVLTVD</sequence>
<dbReference type="SUPFAM" id="SSF50129">
    <property type="entry name" value="GroES-like"/>
    <property type="match status" value="1"/>
</dbReference>
<dbReference type="EMBL" id="JBHTGP010000018">
    <property type="protein sequence ID" value="MFD0690167.1"/>
    <property type="molecule type" value="Genomic_DNA"/>
</dbReference>
<organism evidence="4 5">
    <name type="scientific">Actinomadura fibrosa</name>
    <dbReference type="NCBI Taxonomy" id="111802"/>
    <lineage>
        <taxon>Bacteria</taxon>
        <taxon>Bacillati</taxon>
        <taxon>Actinomycetota</taxon>
        <taxon>Actinomycetes</taxon>
        <taxon>Streptosporangiales</taxon>
        <taxon>Thermomonosporaceae</taxon>
        <taxon>Actinomadura</taxon>
    </lineage>
</organism>
<dbReference type="Proteomes" id="UP001597063">
    <property type="component" value="Unassembled WGS sequence"/>
</dbReference>
<keyword evidence="2" id="KW-0560">Oxidoreductase</keyword>
<dbReference type="Gene3D" id="3.40.50.720">
    <property type="entry name" value="NAD(P)-binding Rossmann-like Domain"/>
    <property type="match status" value="1"/>
</dbReference>
<dbReference type="InterPro" id="IPR036291">
    <property type="entry name" value="NAD(P)-bd_dom_sf"/>
</dbReference>
<dbReference type="SUPFAM" id="SSF51735">
    <property type="entry name" value="NAD(P)-binding Rossmann-fold domains"/>
    <property type="match status" value="1"/>
</dbReference>
<protein>
    <submittedName>
        <fullName evidence="4">Zinc-binding alcohol dehydrogenase family protein</fullName>
    </submittedName>
</protein>
<evidence type="ECO:0000259" key="3">
    <source>
        <dbReference type="SMART" id="SM00829"/>
    </source>
</evidence>
<evidence type="ECO:0000313" key="5">
    <source>
        <dbReference type="Proteomes" id="UP001597063"/>
    </source>
</evidence>
<dbReference type="InterPro" id="IPR013154">
    <property type="entry name" value="ADH-like_N"/>
</dbReference>
<reference evidence="5" key="1">
    <citation type="journal article" date="2019" name="Int. J. Syst. Evol. Microbiol.">
        <title>The Global Catalogue of Microorganisms (GCM) 10K type strain sequencing project: providing services to taxonomists for standard genome sequencing and annotation.</title>
        <authorList>
            <consortium name="The Broad Institute Genomics Platform"/>
            <consortium name="The Broad Institute Genome Sequencing Center for Infectious Disease"/>
            <person name="Wu L."/>
            <person name="Ma J."/>
        </authorList>
    </citation>
    <scope>NUCLEOTIDE SEQUENCE [LARGE SCALE GENOMIC DNA]</scope>
    <source>
        <strain evidence="5">JCM 9371</strain>
    </source>
</reference>
<evidence type="ECO:0000256" key="2">
    <source>
        <dbReference type="ARBA" id="ARBA00023002"/>
    </source>
</evidence>
<evidence type="ECO:0000313" key="4">
    <source>
        <dbReference type="EMBL" id="MFD0690167.1"/>
    </source>
</evidence>
<dbReference type="PANTHER" id="PTHR48106">
    <property type="entry name" value="QUINONE OXIDOREDUCTASE PIG3-RELATED"/>
    <property type="match status" value="1"/>
</dbReference>
<dbReference type="Gene3D" id="3.90.180.10">
    <property type="entry name" value="Medium-chain alcohol dehydrogenases, catalytic domain"/>
    <property type="match status" value="1"/>
</dbReference>
<comment type="caution">
    <text evidence="4">The sequence shown here is derived from an EMBL/GenBank/DDBJ whole genome shotgun (WGS) entry which is preliminary data.</text>
</comment>
<gene>
    <name evidence="4" type="ORF">ACFQZM_37160</name>
</gene>
<dbReference type="Pfam" id="PF13602">
    <property type="entry name" value="ADH_zinc_N_2"/>
    <property type="match status" value="1"/>
</dbReference>
<keyword evidence="1" id="KW-0521">NADP</keyword>
<evidence type="ECO:0000256" key="1">
    <source>
        <dbReference type="ARBA" id="ARBA00022857"/>
    </source>
</evidence>
<dbReference type="InterPro" id="IPR011032">
    <property type="entry name" value="GroES-like_sf"/>
</dbReference>
<proteinExistence type="predicted"/>
<keyword evidence="5" id="KW-1185">Reference proteome</keyword>
<dbReference type="CDD" id="cd05289">
    <property type="entry name" value="MDR_like_2"/>
    <property type="match status" value="1"/>
</dbReference>
<dbReference type="InterPro" id="IPR020843">
    <property type="entry name" value="ER"/>
</dbReference>